<dbReference type="Proteomes" id="UP001206483">
    <property type="component" value="Unassembled WGS sequence"/>
</dbReference>
<dbReference type="EMBL" id="JAMZDX010000002">
    <property type="protein sequence ID" value="MCP2309368.1"/>
    <property type="molecule type" value="Genomic_DNA"/>
</dbReference>
<dbReference type="Gene3D" id="3.40.50.300">
    <property type="entry name" value="P-loop containing nucleotide triphosphate hydrolases"/>
    <property type="match status" value="1"/>
</dbReference>
<dbReference type="SUPFAM" id="SSF46894">
    <property type="entry name" value="C-terminal effector domain of the bipartite response regulators"/>
    <property type="match status" value="1"/>
</dbReference>
<dbReference type="PRINTS" id="PR00038">
    <property type="entry name" value="HTHLUXR"/>
</dbReference>
<dbReference type="InterPro" id="IPR000792">
    <property type="entry name" value="Tscrpt_reg_LuxR_C"/>
</dbReference>
<dbReference type="InterPro" id="IPR058852">
    <property type="entry name" value="HTH_77"/>
</dbReference>
<accession>A0ABT1IW40</accession>
<dbReference type="Pfam" id="PF25872">
    <property type="entry name" value="HTH_77"/>
    <property type="match status" value="1"/>
</dbReference>
<dbReference type="SUPFAM" id="SSF52540">
    <property type="entry name" value="P-loop containing nucleoside triphosphate hydrolases"/>
    <property type="match status" value="1"/>
</dbReference>
<keyword evidence="4" id="KW-1185">Reference proteome</keyword>
<dbReference type="CDD" id="cd06170">
    <property type="entry name" value="LuxR_C_like"/>
    <property type="match status" value="1"/>
</dbReference>
<evidence type="ECO:0000259" key="2">
    <source>
        <dbReference type="PROSITE" id="PS50043"/>
    </source>
</evidence>
<dbReference type="PANTHER" id="PTHR47691:SF3">
    <property type="entry name" value="HTH-TYPE TRANSCRIPTIONAL REGULATOR RV0890C-RELATED"/>
    <property type="match status" value="1"/>
</dbReference>
<organism evidence="3 4">
    <name type="scientific">Kitasatospora paracochleata</name>
    <dbReference type="NCBI Taxonomy" id="58354"/>
    <lineage>
        <taxon>Bacteria</taxon>
        <taxon>Bacillati</taxon>
        <taxon>Actinomycetota</taxon>
        <taxon>Actinomycetes</taxon>
        <taxon>Kitasatosporales</taxon>
        <taxon>Streptomycetaceae</taxon>
        <taxon>Kitasatospora</taxon>
    </lineage>
</organism>
<dbReference type="PRINTS" id="PR00364">
    <property type="entry name" value="DISEASERSIST"/>
</dbReference>
<dbReference type="Gene3D" id="1.25.40.10">
    <property type="entry name" value="Tetratricopeptide repeat domain"/>
    <property type="match status" value="1"/>
</dbReference>
<name>A0ABT1IW40_9ACTN</name>
<dbReference type="SUPFAM" id="SSF48452">
    <property type="entry name" value="TPR-like"/>
    <property type="match status" value="1"/>
</dbReference>
<gene>
    <name evidence="3" type="ORF">FHR36_002492</name>
</gene>
<comment type="caution">
    <text evidence="3">The sequence shown here is derived from an EMBL/GenBank/DDBJ whole genome shotgun (WGS) entry which is preliminary data.</text>
</comment>
<dbReference type="InterPro" id="IPR016032">
    <property type="entry name" value="Sig_transdc_resp-reg_C-effctor"/>
</dbReference>
<dbReference type="InterPro" id="IPR036388">
    <property type="entry name" value="WH-like_DNA-bd_sf"/>
</dbReference>
<dbReference type="Gene3D" id="1.10.10.10">
    <property type="entry name" value="Winged helix-like DNA-binding domain superfamily/Winged helix DNA-binding domain"/>
    <property type="match status" value="1"/>
</dbReference>
<dbReference type="PROSITE" id="PS50043">
    <property type="entry name" value="HTH_LUXR_2"/>
    <property type="match status" value="1"/>
</dbReference>
<dbReference type="Pfam" id="PF00196">
    <property type="entry name" value="GerE"/>
    <property type="match status" value="1"/>
</dbReference>
<reference evidence="3 4" key="1">
    <citation type="submission" date="2022-06" db="EMBL/GenBank/DDBJ databases">
        <title>Sequencing the genomes of 1000 actinobacteria strains.</title>
        <authorList>
            <person name="Klenk H.-P."/>
        </authorList>
    </citation>
    <scope>NUCLEOTIDE SEQUENCE [LARGE SCALE GENOMIC DNA]</scope>
    <source>
        <strain evidence="3 4">DSM 41656</strain>
    </source>
</reference>
<proteinExistence type="predicted"/>
<dbReference type="SMART" id="SM00421">
    <property type="entry name" value="HTH_LUXR"/>
    <property type="match status" value="1"/>
</dbReference>
<feature type="domain" description="HTH luxR-type" evidence="2">
    <location>
        <begin position="734"/>
        <end position="799"/>
    </location>
</feature>
<dbReference type="PANTHER" id="PTHR47691">
    <property type="entry name" value="REGULATOR-RELATED"/>
    <property type="match status" value="1"/>
</dbReference>
<evidence type="ECO:0000313" key="4">
    <source>
        <dbReference type="Proteomes" id="UP001206483"/>
    </source>
</evidence>
<feature type="region of interest" description="Disordered" evidence="1">
    <location>
        <begin position="1"/>
        <end position="23"/>
    </location>
</feature>
<evidence type="ECO:0000256" key="1">
    <source>
        <dbReference type="SAM" id="MobiDB-lite"/>
    </source>
</evidence>
<dbReference type="InterPro" id="IPR027417">
    <property type="entry name" value="P-loop_NTPase"/>
</dbReference>
<protein>
    <submittedName>
        <fullName evidence="3">ATPase/DNA-binding CsgD family transcriptional regulator</fullName>
    </submittedName>
</protein>
<sequence>MMEAIPHMGNPTSATGSPAEVRDRSTTPVAVPAVGTGRLPAEVAGFVGRRGELGEIGRLLASSRLLTLVGPGGVGKTRLALRAAAAAEPSFRDGVRLVELARLRDPLLLAQSVVDVLDVQDRSDRSAAEVLSAHLADRELLLVLDNCEHLAGPTAHLVETLLRAAPGLTVLATSRQALGVIGEHLFTVPPMRVPAGDRLPGPRALLRYEAVSLFVQRASAVLPEFTVSDTNADSVARLVAALDGLPLAIELAASWLRVLPVDEVLHRLTDRFALLDTGAVAAAQPARRTLRELMDWSFDLCSPQEQLLWERVSVFSGGFDLAAAEAVCSGDGIPRSAVLALVAGLVDKSVLIRQETSGSVRCQLLETVREYGYGRLEDTGASTEIRRRHRDHFGRLAEQAQAHWFGADQVVWFDRLRADHANLRAALEFCVTEPGEADTGLALASTPRDYWVAVGSLAEGRQWLTRLLAAAPDDSGPVRTRAMGLNAWFAVLQGNENEAEPLLTQHVERAERLADASETAWALQYIGAAMGFANPDDTNAITFFEGAAAGHRELDDMEGLTSDLFMQAIGEALIGDVGRALDLSREAVSLSDAAGESFVRSYAIFSMALATWRNGDRAAATALVREAVKLKQSFHDRWGLALCVELTFWTAAEDGHYDRAAYLLGALHALWEGLGASLEESVPFMIEGHERYVAQVREALGGRALQQTSERGARLTPEQIVEDILRDETAPTAVGAPGARLTRRELQVAKLVAQGMSNKEIAADLVISLRTVENHVEHVLAKLGFSSRTQVAVWVSQHAADRP</sequence>
<evidence type="ECO:0000313" key="3">
    <source>
        <dbReference type="EMBL" id="MCP2309368.1"/>
    </source>
</evidence>
<dbReference type="PROSITE" id="PS00622">
    <property type="entry name" value="HTH_LUXR_1"/>
    <property type="match status" value="1"/>
</dbReference>
<dbReference type="InterPro" id="IPR011990">
    <property type="entry name" value="TPR-like_helical_dom_sf"/>
</dbReference>